<keyword evidence="2" id="KW-1185">Reference proteome</keyword>
<proteinExistence type="predicted"/>
<reference evidence="1 2" key="1">
    <citation type="submission" date="2021-05" db="EMBL/GenBank/DDBJ databases">
        <title>Genome Assembly of Synthetic Allotetraploid Brassica napus Reveals Homoeologous Exchanges between Subgenomes.</title>
        <authorList>
            <person name="Davis J.T."/>
        </authorList>
    </citation>
    <scope>NUCLEOTIDE SEQUENCE [LARGE SCALE GENOMIC DNA]</scope>
    <source>
        <strain evidence="2">cv. Da-Ae</strain>
        <tissue evidence="1">Seedling</tissue>
    </source>
</reference>
<evidence type="ECO:0000313" key="1">
    <source>
        <dbReference type="EMBL" id="KAH0942971.1"/>
    </source>
</evidence>
<evidence type="ECO:0000313" key="2">
    <source>
        <dbReference type="Proteomes" id="UP000824890"/>
    </source>
</evidence>
<feature type="non-terminal residue" evidence="1">
    <location>
        <position position="205"/>
    </location>
</feature>
<protein>
    <submittedName>
        <fullName evidence="1">Uncharacterized protein</fullName>
    </submittedName>
</protein>
<organism evidence="1 2">
    <name type="scientific">Brassica napus</name>
    <name type="common">Rape</name>
    <dbReference type="NCBI Taxonomy" id="3708"/>
    <lineage>
        <taxon>Eukaryota</taxon>
        <taxon>Viridiplantae</taxon>
        <taxon>Streptophyta</taxon>
        <taxon>Embryophyta</taxon>
        <taxon>Tracheophyta</taxon>
        <taxon>Spermatophyta</taxon>
        <taxon>Magnoliopsida</taxon>
        <taxon>eudicotyledons</taxon>
        <taxon>Gunneridae</taxon>
        <taxon>Pentapetalae</taxon>
        <taxon>rosids</taxon>
        <taxon>malvids</taxon>
        <taxon>Brassicales</taxon>
        <taxon>Brassicaceae</taxon>
        <taxon>Brassiceae</taxon>
        <taxon>Brassica</taxon>
    </lineage>
</organism>
<accession>A0ABQ8EN19</accession>
<dbReference type="EMBL" id="JAGKQM010000001">
    <property type="protein sequence ID" value="KAH0942971.1"/>
    <property type="molecule type" value="Genomic_DNA"/>
</dbReference>
<dbReference type="Proteomes" id="UP000824890">
    <property type="component" value="Unassembled WGS sequence"/>
</dbReference>
<sequence length="205" mass="23156">MAMKAVKSFRKFSVWAPPSIDPSDREVEDKIKKLEVEIYANTKTRPGTSLEAVEARVMRVLKQNKMSFNSVAWNSNGKSLLLALLIKWVIFGKSNLTLRFSFYVLSNESGDIHILKLLIVLFPGNCFTDALSDESDRDEAAFFPNDQQSIETFLQQNKTALYTKFYQSIIGKALGKKRAETVCKVGETVALNKFMELETSARQAL</sequence>
<comment type="caution">
    <text evidence="1">The sequence shown here is derived from an EMBL/GenBank/DDBJ whole genome shotgun (WGS) entry which is preliminary data.</text>
</comment>
<gene>
    <name evidence="1" type="ORF">HID58_002608</name>
</gene>
<name>A0ABQ8EN19_BRANA</name>